<keyword evidence="1" id="KW-0472">Membrane</keyword>
<gene>
    <name evidence="2" type="ORF">Psch_02151</name>
</gene>
<keyword evidence="1" id="KW-0812">Transmembrane</keyword>
<proteinExistence type="predicted"/>
<comment type="caution">
    <text evidence="2">The sequence shown here is derived from an EMBL/GenBank/DDBJ whole genome shotgun (WGS) entry which is preliminary data.</text>
</comment>
<evidence type="ECO:0008006" key="4">
    <source>
        <dbReference type="Google" id="ProtNLM"/>
    </source>
</evidence>
<dbReference type="Proteomes" id="UP000298324">
    <property type="component" value="Unassembled WGS sequence"/>
</dbReference>
<dbReference type="Pfam" id="PF06961">
    <property type="entry name" value="DUF1294"/>
    <property type="match status" value="1"/>
</dbReference>
<evidence type="ECO:0000313" key="3">
    <source>
        <dbReference type="Proteomes" id="UP000298324"/>
    </source>
</evidence>
<feature type="transmembrane region" description="Helical" evidence="1">
    <location>
        <begin position="85"/>
        <end position="102"/>
    </location>
</feature>
<name>A0A4Y7RIE4_9FIRM</name>
<dbReference type="InterPro" id="IPR010718">
    <property type="entry name" value="DUF1294"/>
</dbReference>
<dbReference type="RefSeq" id="WP_134217300.1">
    <property type="nucleotide sequence ID" value="NZ_QFGA01000001.1"/>
</dbReference>
<feature type="transmembrane region" description="Helical" evidence="1">
    <location>
        <begin position="12"/>
        <end position="34"/>
    </location>
</feature>
<keyword evidence="3" id="KW-1185">Reference proteome</keyword>
<protein>
    <recommendedName>
        <fullName evidence="4">DUF1294 domain-containing protein</fullName>
    </recommendedName>
</protein>
<evidence type="ECO:0000256" key="1">
    <source>
        <dbReference type="SAM" id="Phobius"/>
    </source>
</evidence>
<feature type="transmembrane region" description="Helical" evidence="1">
    <location>
        <begin position="55"/>
        <end position="73"/>
    </location>
</feature>
<evidence type="ECO:0000313" key="2">
    <source>
        <dbReference type="EMBL" id="TEB08586.1"/>
    </source>
</evidence>
<dbReference type="EMBL" id="QFGA01000001">
    <property type="protein sequence ID" value="TEB08586.1"/>
    <property type="molecule type" value="Genomic_DNA"/>
</dbReference>
<accession>A0A4Y7RIE4</accession>
<dbReference type="AlphaFoldDB" id="A0A4Y7RIE4"/>
<sequence length="104" mass="11832">MIIIDAGIVQAIYIYCGGISLLYSILLINVIGFCTMWYDKKMAQAGKYRVPESRIFLIAIVGGAVGVLLGMEIFRHKTKDLKFKVLIPVIIILQVILYRIFYMK</sequence>
<organism evidence="2 3">
    <name type="scientific">Pelotomaculum schinkii</name>
    <dbReference type="NCBI Taxonomy" id="78350"/>
    <lineage>
        <taxon>Bacteria</taxon>
        <taxon>Bacillati</taxon>
        <taxon>Bacillota</taxon>
        <taxon>Clostridia</taxon>
        <taxon>Eubacteriales</taxon>
        <taxon>Desulfotomaculaceae</taxon>
        <taxon>Pelotomaculum</taxon>
    </lineage>
</organism>
<keyword evidence="1" id="KW-1133">Transmembrane helix</keyword>
<reference evidence="2 3" key="1">
    <citation type="journal article" date="2018" name="Environ. Microbiol.">
        <title>Novel energy conservation strategies and behaviour of Pelotomaculum schinkii driving syntrophic propionate catabolism.</title>
        <authorList>
            <person name="Hidalgo-Ahumada C.A.P."/>
            <person name="Nobu M.K."/>
            <person name="Narihiro T."/>
            <person name="Tamaki H."/>
            <person name="Liu W.T."/>
            <person name="Kamagata Y."/>
            <person name="Stams A.J.M."/>
            <person name="Imachi H."/>
            <person name="Sousa D.Z."/>
        </authorList>
    </citation>
    <scope>NUCLEOTIDE SEQUENCE [LARGE SCALE GENOMIC DNA]</scope>
    <source>
        <strain evidence="2 3">HH</strain>
    </source>
</reference>